<dbReference type="AlphaFoldDB" id="A0A844ZHN4"/>
<comment type="caution">
    <text evidence="1">The sequence shown here is derived from an EMBL/GenBank/DDBJ whole genome shotgun (WGS) entry which is preliminary data.</text>
</comment>
<reference evidence="1 2" key="1">
    <citation type="submission" date="2019-12" db="EMBL/GenBank/DDBJ databases">
        <title>Genomic-based taxomic classification of the family Erythrobacteraceae.</title>
        <authorList>
            <person name="Xu L."/>
        </authorList>
    </citation>
    <scope>NUCLEOTIDE SEQUENCE [LARGE SCALE GENOMIC DNA]</scope>
    <source>
        <strain evidence="1 2">MCCC 1A09962</strain>
    </source>
</reference>
<evidence type="ECO:0000313" key="1">
    <source>
        <dbReference type="EMBL" id="MXO86457.1"/>
    </source>
</evidence>
<keyword evidence="2" id="KW-1185">Reference proteome</keyword>
<gene>
    <name evidence="1" type="ORF">GRI38_10515</name>
</gene>
<protein>
    <submittedName>
        <fullName evidence="1">Uncharacterized protein</fullName>
    </submittedName>
</protein>
<organism evidence="1 2">
    <name type="scientific">Parapontixanthobacter aurantiacus</name>
    <dbReference type="NCBI Taxonomy" id="1463599"/>
    <lineage>
        <taxon>Bacteria</taxon>
        <taxon>Pseudomonadati</taxon>
        <taxon>Pseudomonadota</taxon>
        <taxon>Alphaproteobacteria</taxon>
        <taxon>Sphingomonadales</taxon>
        <taxon>Erythrobacteraceae</taxon>
        <taxon>Parapontixanthobacter</taxon>
    </lineage>
</organism>
<accession>A0A844ZHN4</accession>
<dbReference type="EMBL" id="WTYW01000003">
    <property type="protein sequence ID" value="MXO86457.1"/>
    <property type="molecule type" value="Genomic_DNA"/>
</dbReference>
<dbReference type="RefSeq" id="WP_160683450.1">
    <property type="nucleotide sequence ID" value="NZ_WTYW01000003.1"/>
</dbReference>
<name>A0A844ZHN4_9SPHN</name>
<evidence type="ECO:0000313" key="2">
    <source>
        <dbReference type="Proteomes" id="UP000433104"/>
    </source>
</evidence>
<dbReference type="Proteomes" id="UP000433104">
    <property type="component" value="Unassembled WGS sequence"/>
</dbReference>
<proteinExistence type="predicted"/>
<sequence>MTGETMTMLEVELRSLQRKAAKGDVTASRHLTSLCAEAGFGISQTAAGVLVVPGVIDLDKWSAAATQQQAKFRSAAGKEGQEDD</sequence>